<evidence type="ECO:0000256" key="4">
    <source>
        <dbReference type="SAM" id="MobiDB-lite"/>
    </source>
</evidence>
<protein>
    <submittedName>
        <fullName evidence="6">Helix-turn-helix transcriptional regulator</fullName>
    </submittedName>
</protein>
<dbReference type="AlphaFoldDB" id="A0A4U3MRX6"/>
<evidence type="ECO:0000256" key="3">
    <source>
        <dbReference type="ARBA" id="ARBA00023163"/>
    </source>
</evidence>
<keyword evidence="1" id="KW-0805">Transcription regulation</keyword>
<proteinExistence type="predicted"/>
<accession>A0A4U3MRX6</accession>
<dbReference type="PROSITE" id="PS51118">
    <property type="entry name" value="HTH_HXLR"/>
    <property type="match status" value="1"/>
</dbReference>
<dbReference type="EMBL" id="SZQA01000001">
    <property type="protein sequence ID" value="TKK91634.1"/>
    <property type="molecule type" value="Genomic_DNA"/>
</dbReference>
<dbReference type="Gene3D" id="1.10.10.10">
    <property type="entry name" value="Winged helix-like DNA-binding domain superfamily/Winged helix DNA-binding domain"/>
    <property type="match status" value="1"/>
</dbReference>
<keyword evidence="3" id="KW-0804">Transcription</keyword>
<reference evidence="6 7" key="1">
    <citation type="submission" date="2019-04" db="EMBL/GenBank/DDBJ databases">
        <title>Herbidospora sp. NEAU-GS14.nov., a novel actinomycete isolated from soil.</title>
        <authorList>
            <person name="Han L."/>
        </authorList>
    </citation>
    <scope>NUCLEOTIDE SEQUENCE [LARGE SCALE GENOMIC DNA]</scope>
    <source>
        <strain evidence="6 7">NEAU-GS14</strain>
    </source>
</reference>
<name>A0A4U3MRX6_9ACTN</name>
<dbReference type="Proteomes" id="UP000308705">
    <property type="component" value="Unassembled WGS sequence"/>
</dbReference>
<dbReference type="InterPro" id="IPR002577">
    <property type="entry name" value="HTH_HxlR"/>
</dbReference>
<comment type="caution">
    <text evidence="6">The sequence shown here is derived from an EMBL/GenBank/DDBJ whole genome shotgun (WGS) entry which is preliminary data.</text>
</comment>
<dbReference type="InterPro" id="IPR036390">
    <property type="entry name" value="WH_DNA-bd_sf"/>
</dbReference>
<feature type="domain" description="HTH hxlR-type" evidence="5">
    <location>
        <begin position="75"/>
        <end position="173"/>
    </location>
</feature>
<sequence length="182" mass="20448">MAVVSQPWSDRSAPGNTRRANSPTLRLTVTPWPKGGRLVARIRIITIQSVLSALKCGTRLVESVRVNIDLTRKDCPSRQILDRIGDTWSVLIVTLLRDGPLRFTELHRRIEGVTPKMLTQTLRGLERDGLVTRTVFPVVPPRVDYELTGLGRSLENVVDTITAWADTHIDDVLTARGRYDTR</sequence>
<evidence type="ECO:0000256" key="2">
    <source>
        <dbReference type="ARBA" id="ARBA00023125"/>
    </source>
</evidence>
<keyword evidence="2" id="KW-0238">DNA-binding</keyword>
<dbReference type="OrthoDB" id="370168at2"/>
<dbReference type="GO" id="GO:0003677">
    <property type="term" value="F:DNA binding"/>
    <property type="evidence" value="ECO:0007669"/>
    <property type="project" value="UniProtKB-KW"/>
</dbReference>
<organism evidence="6 7">
    <name type="scientific">Herbidospora galbida</name>
    <dbReference type="NCBI Taxonomy" id="2575442"/>
    <lineage>
        <taxon>Bacteria</taxon>
        <taxon>Bacillati</taxon>
        <taxon>Actinomycetota</taxon>
        <taxon>Actinomycetes</taxon>
        <taxon>Streptosporangiales</taxon>
        <taxon>Streptosporangiaceae</taxon>
        <taxon>Herbidospora</taxon>
    </lineage>
</organism>
<evidence type="ECO:0000313" key="7">
    <source>
        <dbReference type="Proteomes" id="UP000308705"/>
    </source>
</evidence>
<dbReference type="Pfam" id="PF01638">
    <property type="entry name" value="HxlR"/>
    <property type="match status" value="1"/>
</dbReference>
<keyword evidence="7" id="KW-1185">Reference proteome</keyword>
<dbReference type="InterPro" id="IPR036388">
    <property type="entry name" value="WH-like_DNA-bd_sf"/>
</dbReference>
<dbReference type="PANTHER" id="PTHR33204:SF18">
    <property type="entry name" value="TRANSCRIPTIONAL REGULATORY PROTEIN"/>
    <property type="match status" value="1"/>
</dbReference>
<dbReference type="SUPFAM" id="SSF46785">
    <property type="entry name" value="Winged helix' DNA-binding domain"/>
    <property type="match status" value="1"/>
</dbReference>
<gene>
    <name evidence="6" type="ORF">FDA94_02325</name>
</gene>
<feature type="region of interest" description="Disordered" evidence="4">
    <location>
        <begin position="1"/>
        <end position="23"/>
    </location>
</feature>
<dbReference type="PANTHER" id="PTHR33204">
    <property type="entry name" value="TRANSCRIPTIONAL REGULATOR, MARR FAMILY"/>
    <property type="match status" value="1"/>
</dbReference>
<evidence type="ECO:0000313" key="6">
    <source>
        <dbReference type="EMBL" id="TKK91634.1"/>
    </source>
</evidence>
<evidence type="ECO:0000259" key="5">
    <source>
        <dbReference type="PROSITE" id="PS51118"/>
    </source>
</evidence>
<evidence type="ECO:0000256" key="1">
    <source>
        <dbReference type="ARBA" id="ARBA00023015"/>
    </source>
</evidence>